<dbReference type="Proteomes" id="UP001595904">
    <property type="component" value="Unassembled WGS sequence"/>
</dbReference>
<dbReference type="EMBL" id="JBHSDU010000015">
    <property type="protein sequence ID" value="MFC4313627.1"/>
    <property type="molecule type" value="Genomic_DNA"/>
</dbReference>
<evidence type="ECO:0000256" key="4">
    <source>
        <dbReference type="ARBA" id="ARBA00023163"/>
    </source>
</evidence>
<dbReference type="Gene3D" id="3.40.190.290">
    <property type="match status" value="1"/>
</dbReference>
<dbReference type="Pfam" id="PF03466">
    <property type="entry name" value="LysR_substrate"/>
    <property type="match status" value="1"/>
</dbReference>
<evidence type="ECO:0000259" key="5">
    <source>
        <dbReference type="PROSITE" id="PS50931"/>
    </source>
</evidence>
<proteinExistence type="inferred from homology"/>
<reference evidence="7" key="1">
    <citation type="journal article" date="2019" name="Int. J. Syst. Evol. Microbiol.">
        <title>The Global Catalogue of Microorganisms (GCM) 10K type strain sequencing project: providing services to taxonomists for standard genome sequencing and annotation.</title>
        <authorList>
            <consortium name="The Broad Institute Genomics Platform"/>
            <consortium name="The Broad Institute Genome Sequencing Center for Infectious Disease"/>
            <person name="Wu L."/>
            <person name="Ma J."/>
        </authorList>
    </citation>
    <scope>NUCLEOTIDE SEQUENCE [LARGE SCALE GENOMIC DNA]</scope>
    <source>
        <strain evidence="7">CGMCC 1.10759</strain>
    </source>
</reference>
<gene>
    <name evidence="6" type="ORF">ACFPN2_31425</name>
</gene>
<dbReference type="SUPFAM" id="SSF53850">
    <property type="entry name" value="Periplasmic binding protein-like II"/>
    <property type="match status" value="1"/>
</dbReference>
<keyword evidence="3" id="KW-0238">DNA-binding</keyword>
<comment type="caution">
    <text evidence="6">The sequence shown here is derived from an EMBL/GenBank/DDBJ whole genome shotgun (WGS) entry which is preliminary data.</text>
</comment>
<dbReference type="CDD" id="cd08474">
    <property type="entry name" value="PBP2_CrgA_like_5"/>
    <property type="match status" value="1"/>
</dbReference>
<protein>
    <submittedName>
        <fullName evidence="6">LysR family transcriptional regulator</fullName>
    </submittedName>
</protein>
<evidence type="ECO:0000256" key="1">
    <source>
        <dbReference type="ARBA" id="ARBA00009437"/>
    </source>
</evidence>
<feature type="domain" description="HTH lysR-type" evidence="5">
    <location>
        <begin position="9"/>
        <end position="61"/>
    </location>
</feature>
<comment type="similarity">
    <text evidence="1">Belongs to the LysR transcriptional regulatory family.</text>
</comment>
<dbReference type="SUPFAM" id="SSF46785">
    <property type="entry name" value="Winged helix' DNA-binding domain"/>
    <property type="match status" value="1"/>
</dbReference>
<dbReference type="InterPro" id="IPR036388">
    <property type="entry name" value="WH-like_DNA-bd_sf"/>
</dbReference>
<dbReference type="InterPro" id="IPR005119">
    <property type="entry name" value="LysR_subst-bd"/>
</dbReference>
<dbReference type="RefSeq" id="WP_380604111.1">
    <property type="nucleotide sequence ID" value="NZ_JBHSDU010000015.1"/>
</dbReference>
<dbReference type="PROSITE" id="PS50931">
    <property type="entry name" value="HTH_LYSR"/>
    <property type="match status" value="1"/>
</dbReference>
<keyword evidence="7" id="KW-1185">Reference proteome</keyword>
<dbReference type="InterPro" id="IPR036390">
    <property type="entry name" value="WH_DNA-bd_sf"/>
</dbReference>
<organism evidence="6 7">
    <name type="scientific">Steroidobacter flavus</name>
    <dbReference type="NCBI Taxonomy" id="1842136"/>
    <lineage>
        <taxon>Bacteria</taxon>
        <taxon>Pseudomonadati</taxon>
        <taxon>Pseudomonadota</taxon>
        <taxon>Gammaproteobacteria</taxon>
        <taxon>Steroidobacterales</taxon>
        <taxon>Steroidobacteraceae</taxon>
        <taxon>Steroidobacter</taxon>
    </lineage>
</organism>
<dbReference type="InterPro" id="IPR058163">
    <property type="entry name" value="LysR-type_TF_proteobact-type"/>
</dbReference>
<evidence type="ECO:0000313" key="6">
    <source>
        <dbReference type="EMBL" id="MFC4313627.1"/>
    </source>
</evidence>
<evidence type="ECO:0000256" key="3">
    <source>
        <dbReference type="ARBA" id="ARBA00023125"/>
    </source>
</evidence>
<evidence type="ECO:0000256" key="2">
    <source>
        <dbReference type="ARBA" id="ARBA00023015"/>
    </source>
</evidence>
<name>A0ABV8T1P6_9GAMM</name>
<dbReference type="Pfam" id="PF00126">
    <property type="entry name" value="HTH_1"/>
    <property type="match status" value="1"/>
</dbReference>
<keyword evidence="4" id="KW-0804">Transcription</keyword>
<dbReference type="Gene3D" id="1.10.10.10">
    <property type="entry name" value="Winged helix-like DNA-binding domain superfamily/Winged helix DNA-binding domain"/>
    <property type="match status" value="1"/>
</dbReference>
<sequence>MHRSGIVELEAVLAVARRRSFRAAATELGMSTTALSSAVAGLEARLGVRLFNRTTRSVALTEAGESFVGRIAPAMNEINGAMDALNTHRQNPAGTLRINTPAGAAHMAFAPIVLEYVRRYPEVNVDIVTEARMVDIVAAGFDAGIRIGELVPKDMIAVPMGPELRMTVVGSPEYFAKHPRPRQPLDLLSHTCIRYRLPGGRLYRWEFERGDEALNLDVPGALTLDEPTLIREAALAGVGLAILTDWFMRDDLAAGRLIPVLSEWMQPFPGISLYYPANRHVPTALRLLIDLIHEVVNREKPRRLKRPAVAVRTVTGASRSRRR</sequence>
<dbReference type="PANTHER" id="PTHR30537">
    <property type="entry name" value="HTH-TYPE TRANSCRIPTIONAL REGULATOR"/>
    <property type="match status" value="1"/>
</dbReference>
<evidence type="ECO:0000313" key="7">
    <source>
        <dbReference type="Proteomes" id="UP001595904"/>
    </source>
</evidence>
<dbReference type="PANTHER" id="PTHR30537:SF1">
    <property type="entry name" value="HTH-TYPE TRANSCRIPTIONAL REGULATOR PGRR"/>
    <property type="match status" value="1"/>
</dbReference>
<dbReference type="InterPro" id="IPR000847">
    <property type="entry name" value="LysR_HTH_N"/>
</dbReference>
<keyword evidence="2" id="KW-0805">Transcription regulation</keyword>
<accession>A0ABV8T1P6</accession>